<feature type="domain" description="Protein FecR C-terminal" evidence="3">
    <location>
        <begin position="323"/>
        <end position="390"/>
    </location>
</feature>
<evidence type="ECO:0000259" key="3">
    <source>
        <dbReference type="Pfam" id="PF16344"/>
    </source>
</evidence>
<dbReference type="Proteomes" id="UP000245647">
    <property type="component" value="Unassembled WGS sequence"/>
</dbReference>
<dbReference type="EMBL" id="QEAS01000008">
    <property type="protein sequence ID" value="PWG80687.1"/>
    <property type="molecule type" value="Genomic_DNA"/>
</dbReference>
<organism evidence="4 5">
    <name type="scientific">Pararcticibacter amylolyticus</name>
    <dbReference type="NCBI Taxonomy" id="2173175"/>
    <lineage>
        <taxon>Bacteria</taxon>
        <taxon>Pseudomonadati</taxon>
        <taxon>Bacteroidota</taxon>
        <taxon>Sphingobacteriia</taxon>
        <taxon>Sphingobacteriales</taxon>
        <taxon>Sphingobacteriaceae</taxon>
        <taxon>Pararcticibacter</taxon>
    </lineage>
</organism>
<dbReference type="RefSeq" id="WP_109415974.1">
    <property type="nucleotide sequence ID" value="NZ_QEAS01000008.1"/>
</dbReference>
<proteinExistence type="predicted"/>
<dbReference type="GO" id="GO:0016989">
    <property type="term" value="F:sigma factor antagonist activity"/>
    <property type="evidence" value="ECO:0007669"/>
    <property type="project" value="TreeGrafter"/>
</dbReference>
<keyword evidence="1" id="KW-0472">Membrane</keyword>
<dbReference type="PANTHER" id="PTHR30273">
    <property type="entry name" value="PERIPLASMIC SIGNAL SENSOR AND SIGMA FACTOR ACTIVATOR FECR-RELATED"/>
    <property type="match status" value="1"/>
</dbReference>
<feature type="domain" description="FecR protein" evidence="2">
    <location>
        <begin position="186"/>
        <end position="282"/>
    </location>
</feature>
<gene>
    <name evidence="4" type="ORF">DDR33_11250</name>
</gene>
<evidence type="ECO:0000313" key="5">
    <source>
        <dbReference type="Proteomes" id="UP000245647"/>
    </source>
</evidence>
<accession>A0A2U2PGZ4</accession>
<dbReference type="Gene3D" id="3.55.50.30">
    <property type="match status" value="1"/>
</dbReference>
<dbReference type="PANTHER" id="PTHR30273:SF2">
    <property type="entry name" value="PROTEIN FECR"/>
    <property type="match status" value="1"/>
</dbReference>
<name>A0A2U2PGZ4_9SPHI</name>
<reference evidence="4 5" key="1">
    <citation type="submission" date="2018-04" db="EMBL/GenBank/DDBJ databases">
        <title>Pedobacter chongqingensis sp. nov., isolated from a rottenly hemp rope.</title>
        <authorList>
            <person name="Cai Y."/>
        </authorList>
    </citation>
    <scope>NUCLEOTIDE SEQUENCE [LARGE SCALE GENOMIC DNA]</scope>
    <source>
        <strain evidence="4 5">FJ4-8</strain>
    </source>
</reference>
<dbReference type="Pfam" id="PF16344">
    <property type="entry name" value="FecR_C"/>
    <property type="match status" value="1"/>
</dbReference>
<protein>
    <submittedName>
        <fullName evidence="4">Anti-sigma factor</fullName>
    </submittedName>
</protein>
<evidence type="ECO:0000313" key="4">
    <source>
        <dbReference type="EMBL" id="PWG80687.1"/>
    </source>
</evidence>
<dbReference type="InterPro" id="IPR032508">
    <property type="entry name" value="FecR_C"/>
</dbReference>
<comment type="caution">
    <text evidence="4">The sequence shown here is derived from an EMBL/GenBank/DDBJ whole genome shotgun (WGS) entry which is preliminary data.</text>
</comment>
<dbReference type="InterPro" id="IPR012373">
    <property type="entry name" value="Ferrdict_sens_TM"/>
</dbReference>
<dbReference type="Gene3D" id="2.60.120.1440">
    <property type="match status" value="1"/>
</dbReference>
<dbReference type="AlphaFoldDB" id="A0A2U2PGZ4"/>
<feature type="transmembrane region" description="Helical" evidence="1">
    <location>
        <begin position="92"/>
        <end position="110"/>
    </location>
</feature>
<keyword evidence="5" id="KW-1185">Reference proteome</keyword>
<keyword evidence="1" id="KW-1133">Transmembrane helix</keyword>
<evidence type="ECO:0000256" key="1">
    <source>
        <dbReference type="SAM" id="Phobius"/>
    </source>
</evidence>
<sequence length="392" mass="42956">MKKDDPSFQILFSKYTRGEASPEETARLFHIISENNHDEQITKLLESELESTPFAGEYDPAWEFTLGKIKTRISEAGEASDQKKTVRIWPRIAAIAAAVVLIAFGVQFFTGDKGGSHNYDQLAANDIAPGKIGATLTLSDGRKIRLDDAADGIIAKEAGISVSKTAGGQVVYQIKAGKGDPDMVHTLATTKGETYVLTLPDQTKVWLNAASSLTYNTALVSNGVRRVKLTGEAYFEVAKDKDHPFVVESGDQKVEVLGTHFNVNAYSDEKAYRTTLLEGSVKVSEGGQSKILSPGSQAVNSGGDIKLNTVDTDLAVAWKNNNFIFDRLNIRQIMRIIERWYDVEVVYDGEVPAGTFWGSVSRFGKVSQVLIPLEATGNVHFRIEGRTIYVSR</sequence>
<dbReference type="Pfam" id="PF04773">
    <property type="entry name" value="FecR"/>
    <property type="match status" value="1"/>
</dbReference>
<evidence type="ECO:0000259" key="2">
    <source>
        <dbReference type="Pfam" id="PF04773"/>
    </source>
</evidence>
<dbReference type="InterPro" id="IPR006860">
    <property type="entry name" value="FecR"/>
</dbReference>
<keyword evidence="1" id="KW-0812">Transmembrane</keyword>
<dbReference type="OrthoDB" id="1099963at2"/>